<protein>
    <submittedName>
        <fullName evidence="2">NDP-hexose 2,3-dehydratase family protein</fullName>
    </submittedName>
</protein>
<keyword evidence="3" id="KW-1185">Reference proteome</keyword>
<sequence>MNDGFAAWWADRHRATRFEVRRIPFAKLDRWDFEPGSGNLAHESGSFFTVEGLRVRNDDRRSWSQPIINQPEIGILGVLVKDVDGEPHCLMQAKMEPGNVNTLQLSPTVQATRSNFTRVHRGGTTRHLEHFAGSGRGKVLVDSLQSEQGAWFWHKHNRNMVVEATAEVPEHEDFRWLPLHRLRRLMRRPNLVNMDARTVLACMRFTPPEDAADPFTGALVRSYRARSGLHTTAEVLSWLTEARTRCDWRTRLIPLGEVSGWSRTDDEILHDEGKSFRILAVEVEAGNREVTRWSQPLLAPRGKGLAAFLTRAVDGVLHLLVQTRLEPGLRDVVELAPTLQLSAGDDPGDRPYARELLAADRGRVRFDTVMSEEGGRFYHAQTRYLVVEADPGLPPEVPEDFRWVTVRQLMDLLRHGHYVNVEARSLIACLHSLW</sequence>
<dbReference type="InterPro" id="IPR005212">
    <property type="entry name" value="EvaA-like"/>
</dbReference>
<gene>
    <name evidence="2" type="ORF">ACFO60_27330</name>
</gene>
<organism evidence="2 3">
    <name type="scientific">Sphaerisporangium dianthi</name>
    <dbReference type="NCBI Taxonomy" id="1436120"/>
    <lineage>
        <taxon>Bacteria</taxon>
        <taxon>Bacillati</taxon>
        <taxon>Actinomycetota</taxon>
        <taxon>Actinomycetes</taxon>
        <taxon>Streptosporangiales</taxon>
        <taxon>Streptosporangiaceae</taxon>
        <taxon>Sphaerisporangium</taxon>
    </lineage>
</organism>
<proteinExistence type="predicted"/>
<dbReference type="Gene3D" id="3.90.79.40">
    <property type="entry name" value="EvaA sugar 2,3-dehydratase subunit"/>
    <property type="match status" value="2"/>
</dbReference>
<accession>A0ABV9CNR8</accession>
<comment type="caution">
    <text evidence="2">The sequence shown here is derived from an EMBL/GenBank/DDBJ whole genome shotgun (WGS) entry which is preliminary data.</text>
</comment>
<dbReference type="Pfam" id="PF03559">
    <property type="entry name" value="Hexose_dehydrat"/>
    <property type="match status" value="2"/>
</dbReference>
<dbReference type="RefSeq" id="WP_380845228.1">
    <property type="nucleotide sequence ID" value="NZ_JBHSFP010000023.1"/>
</dbReference>
<reference evidence="3" key="1">
    <citation type="journal article" date="2019" name="Int. J. Syst. Evol. Microbiol.">
        <title>The Global Catalogue of Microorganisms (GCM) 10K type strain sequencing project: providing services to taxonomists for standard genome sequencing and annotation.</title>
        <authorList>
            <consortium name="The Broad Institute Genomics Platform"/>
            <consortium name="The Broad Institute Genome Sequencing Center for Infectious Disease"/>
            <person name="Wu L."/>
            <person name="Ma J."/>
        </authorList>
    </citation>
    <scope>NUCLEOTIDE SEQUENCE [LARGE SCALE GENOMIC DNA]</scope>
    <source>
        <strain evidence="3">CGMCC 4.7132</strain>
    </source>
</reference>
<feature type="domain" description="dTDP-4-dehydro-6-deoxy-alpha-D-glucopyranose 2,3-dehydratase" evidence="1">
    <location>
        <begin position="5"/>
        <end position="203"/>
    </location>
</feature>
<dbReference type="Proteomes" id="UP001596004">
    <property type="component" value="Unassembled WGS sequence"/>
</dbReference>
<name>A0ABV9CNR8_9ACTN</name>
<dbReference type="EMBL" id="JBHSFP010000023">
    <property type="protein sequence ID" value="MFC4534487.1"/>
    <property type="molecule type" value="Genomic_DNA"/>
</dbReference>
<evidence type="ECO:0000259" key="1">
    <source>
        <dbReference type="Pfam" id="PF03559"/>
    </source>
</evidence>
<feature type="domain" description="dTDP-4-dehydro-6-deoxy-alpha-D-glucopyranose 2,3-dehydratase" evidence="1">
    <location>
        <begin position="232"/>
        <end position="430"/>
    </location>
</feature>
<evidence type="ECO:0000313" key="3">
    <source>
        <dbReference type="Proteomes" id="UP001596004"/>
    </source>
</evidence>
<dbReference type="InterPro" id="IPR038153">
    <property type="entry name" value="EvaA-like_sf"/>
</dbReference>
<evidence type="ECO:0000313" key="2">
    <source>
        <dbReference type="EMBL" id="MFC4534487.1"/>
    </source>
</evidence>